<dbReference type="SUPFAM" id="SSF48452">
    <property type="entry name" value="TPR-like"/>
    <property type="match status" value="1"/>
</dbReference>
<evidence type="ECO:0008006" key="3">
    <source>
        <dbReference type="Google" id="ProtNLM"/>
    </source>
</evidence>
<evidence type="ECO:0000313" key="2">
    <source>
        <dbReference type="Proteomes" id="UP000507979"/>
    </source>
</evidence>
<dbReference type="InterPro" id="IPR011990">
    <property type="entry name" value="TPR-like_helical_dom_sf"/>
</dbReference>
<gene>
    <name evidence="1" type="ORF">LMG26845_02007</name>
</gene>
<evidence type="ECO:0000313" key="1">
    <source>
        <dbReference type="EMBL" id="CAB3640263.1"/>
    </source>
</evidence>
<dbReference type="AlphaFoldDB" id="A0A6J4ZW70"/>
<organism evidence="1 2">
    <name type="scientific">Achromobacter insuavis</name>
    <dbReference type="NCBI Taxonomy" id="1287735"/>
    <lineage>
        <taxon>Bacteria</taxon>
        <taxon>Pseudomonadati</taxon>
        <taxon>Pseudomonadota</taxon>
        <taxon>Betaproteobacteria</taxon>
        <taxon>Burkholderiales</taxon>
        <taxon>Alcaligenaceae</taxon>
        <taxon>Achromobacter</taxon>
    </lineage>
</organism>
<name>A0A6J4ZW70_9BURK</name>
<reference evidence="1 2" key="1">
    <citation type="submission" date="2020-04" db="EMBL/GenBank/DDBJ databases">
        <authorList>
            <person name="De Canck E."/>
        </authorList>
    </citation>
    <scope>NUCLEOTIDE SEQUENCE [LARGE SCALE GENOMIC DNA]</scope>
    <source>
        <strain evidence="1 2">LMG 26845</strain>
    </source>
</reference>
<dbReference type="Gene3D" id="1.25.40.10">
    <property type="entry name" value="Tetratricopeptide repeat domain"/>
    <property type="match status" value="1"/>
</dbReference>
<sequence length="123" mass="13048">MTAAMPLTPDARELLSLLAYVYLENNRPEKTAVVLNALRTLGLADPRQLATLALAQLRAGKPDAALSTLDQLAMQGGVDAPFHLIRSQALLALERRDEAAAAMRAYVALRPAAAAAPTEAETT</sequence>
<dbReference type="Proteomes" id="UP000507979">
    <property type="component" value="Unassembled WGS sequence"/>
</dbReference>
<proteinExistence type="predicted"/>
<keyword evidence="2" id="KW-1185">Reference proteome</keyword>
<dbReference type="EMBL" id="CADIJR010000014">
    <property type="protein sequence ID" value="CAB3640263.1"/>
    <property type="molecule type" value="Genomic_DNA"/>
</dbReference>
<accession>A0A6J4ZW70</accession>
<protein>
    <recommendedName>
        <fullName evidence="3">Beta-barrel assembly-enhancing protease</fullName>
    </recommendedName>
</protein>